<dbReference type="AlphaFoldDB" id="A0A5A9XNG8"/>
<dbReference type="EMBL" id="SRSD01000002">
    <property type="protein sequence ID" value="KAA0894095.1"/>
    <property type="molecule type" value="Genomic_DNA"/>
</dbReference>
<feature type="domain" description="Outer membrane protein beta-barrel" evidence="3">
    <location>
        <begin position="7"/>
        <end position="225"/>
    </location>
</feature>
<dbReference type="Pfam" id="PF13505">
    <property type="entry name" value="OMP_b-brl"/>
    <property type="match status" value="1"/>
</dbReference>
<comment type="caution">
    <text evidence="4">The sequence shown here is derived from an EMBL/GenBank/DDBJ whole genome shotgun (WGS) entry which is preliminary data.</text>
</comment>
<gene>
    <name evidence="4" type="ORF">ET418_03795</name>
</gene>
<accession>A0A5A9XNG8</accession>
<dbReference type="Gene3D" id="2.40.160.20">
    <property type="match status" value="1"/>
</dbReference>
<dbReference type="InterPro" id="IPR011250">
    <property type="entry name" value="OMP/PagP_B-barrel"/>
</dbReference>
<dbReference type="InterPro" id="IPR027385">
    <property type="entry name" value="Beta-barrel_OMP"/>
</dbReference>
<evidence type="ECO:0000313" key="4">
    <source>
        <dbReference type="EMBL" id="KAA0894095.1"/>
    </source>
</evidence>
<evidence type="ECO:0000256" key="1">
    <source>
        <dbReference type="ARBA" id="ARBA00022729"/>
    </source>
</evidence>
<dbReference type="RefSeq" id="WP_149306253.1">
    <property type="nucleotide sequence ID" value="NZ_SRSD01000002.1"/>
</dbReference>
<protein>
    <submittedName>
        <fullName evidence="4">Porin family protein</fullName>
    </submittedName>
</protein>
<reference evidence="4 5" key="1">
    <citation type="submission" date="2019-04" db="EMBL/GenBank/DDBJ databases">
        <title>Geobacter ruber sp. nov., ferric-reducing bacteria isolated from paddy soil.</title>
        <authorList>
            <person name="Xu Z."/>
            <person name="Masuda Y."/>
            <person name="Itoh H."/>
            <person name="Senoo K."/>
        </authorList>
    </citation>
    <scope>NUCLEOTIDE SEQUENCE [LARGE SCALE GENOMIC DNA]</scope>
    <source>
        <strain evidence="4 5">Red88</strain>
    </source>
</reference>
<evidence type="ECO:0000313" key="5">
    <source>
        <dbReference type="Proteomes" id="UP000324298"/>
    </source>
</evidence>
<feature type="signal peptide" evidence="2">
    <location>
        <begin position="1"/>
        <end position="22"/>
    </location>
</feature>
<dbReference type="OrthoDB" id="5451288at2"/>
<proteinExistence type="predicted"/>
<dbReference type="Proteomes" id="UP000324298">
    <property type="component" value="Unassembled WGS sequence"/>
</dbReference>
<dbReference type="SUPFAM" id="SSF56925">
    <property type="entry name" value="OMPA-like"/>
    <property type="match status" value="1"/>
</dbReference>
<evidence type="ECO:0000256" key="2">
    <source>
        <dbReference type="SAM" id="SignalP"/>
    </source>
</evidence>
<keyword evidence="5" id="KW-1185">Reference proteome</keyword>
<name>A0A5A9XNG8_9BACT</name>
<feature type="chain" id="PRO_5023004815" evidence="2">
    <location>
        <begin position="23"/>
        <end position="228"/>
    </location>
</feature>
<organism evidence="4 5">
    <name type="scientific">Oryzomonas rubra</name>
    <dbReference type="NCBI Taxonomy" id="2509454"/>
    <lineage>
        <taxon>Bacteria</taxon>
        <taxon>Pseudomonadati</taxon>
        <taxon>Thermodesulfobacteriota</taxon>
        <taxon>Desulfuromonadia</taxon>
        <taxon>Geobacterales</taxon>
        <taxon>Geobacteraceae</taxon>
        <taxon>Oryzomonas</taxon>
    </lineage>
</organism>
<evidence type="ECO:0000259" key="3">
    <source>
        <dbReference type="Pfam" id="PF13505"/>
    </source>
</evidence>
<sequence length="228" mass="24742">MKKTLTTLALLIAVAIPAASQAAPMRPGPYVTGFLGVTMPRGTDVTTTDFSTAPSSSFSERARFDPGVYVGGAGGFDFGFLRLEGEISYKEADIKSITDNTGVNQYRDIDGNLGALAFMGNVFFDMHNDTPVTPYLGGGIGFATLHMSDTYATDGSNNRNLMYPRDDDTVFAYQAGAGLGIALNRRFTLDLGYRYFNTDRANFSRHNLDSSGVRFESHNVAVGFRTKF</sequence>
<keyword evidence="1 2" id="KW-0732">Signal</keyword>